<feature type="transmembrane region" description="Helical" evidence="13">
    <location>
        <begin position="785"/>
        <end position="806"/>
    </location>
</feature>
<comment type="similarity">
    <text evidence="4">Belongs to the ATR family.</text>
</comment>
<reference evidence="15" key="1">
    <citation type="submission" date="2023-03" db="EMBL/GenBank/DDBJ databases">
        <title>Electrophorus voltai genome.</title>
        <authorList>
            <person name="Bian C."/>
        </authorList>
    </citation>
    <scope>NUCLEOTIDE SEQUENCE</scope>
    <source>
        <strain evidence="15">CB-2022</strain>
        <tissue evidence="15">Muscle</tissue>
    </source>
</reference>
<evidence type="ECO:0000256" key="6">
    <source>
        <dbReference type="ARBA" id="ARBA00022692"/>
    </source>
</evidence>
<feature type="compositionally biased region" description="Pro residues" evidence="12">
    <location>
        <begin position="361"/>
        <end position="372"/>
    </location>
</feature>
<feature type="transmembrane region" description="Helical" evidence="13">
    <location>
        <begin position="326"/>
        <end position="348"/>
    </location>
</feature>
<feature type="binding site" evidence="11">
    <location>
        <position position="796"/>
    </location>
    <ligand>
        <name>Zn(2+)</name>
        <dbReference type="ChEBI" id="CHEBI:29105"/>
    </ligand>
</feature>
<keyword evidence="16" id="KW-1185">Reference proteome</keyword>
<dbReference type="InterPro" id="IPR036465">
    <property type="entry name" value="vWFA_dom_sf"/>
</dbReference>
<dbReference type="Pfam" id="PF03006">
    <property type="entry name" value="HlyIII"/>
    <property type="match status" value="1"/>
</dbReference>
<keyword evidence="6 13" id="KW-0812">Transmembrane</keyword>
<keyword evidence="11" id="KW-0862">Zinc</keyword>
<evidence type="ECO:0000256" key="4">
    <source>
        <dbReference type="ARBA" id="ARBA00008095"/>
    </source>
</evidence>
<name>A0AAD8ZKM9_9TELE</name>
<dbReference type="EMBL" id="JAROKS010000010">
    <property type="protein sequence ID" value="KAK1800665.1"/>
    <property type="molecule type" value="Genomic_DNA"/>
</dbReference>
<evidence type="ECO:0000256" key="7">
    <source>
        <dbReference type="ARBA" id="ARBA00022723"/>
    </source>
</evidence>
<evidence type="ECO:0000256" key="13">
    <source>
        <dbReference type="SAM" id="Phobius"/>
    </source>
</evidence>
<feature type="region of interest" description="Disordered" evidence="12">
    <location>
        <begin position="361"/>
        <end position="381"/>
    </location>
</feature>
<dbReference type="Pfam" id="PF00092">
    <property type="entry name" value="VWA"/>
    <property type="match status" value="1"/>
</dbReference>
<feature type="transmembrane region" description="Helical" evidence="13">
    <location>
        <begin position="754"/>
        <end position="773"/>
    </location>
</feature>
<accession>A0AAD8ZKM9</accession>
<feature type="transmembrane region" description="Helical" evidence="13">
    <location>
        <begin position="610"/>
        <end position="633"/>
    </location>
</feature>
<evidence type="ECO:0000256" key="12">
    <source>
        <dbReference type="SAM" id="MobiDB-lite"/>
    </source>
</evidence>
<dbReference type="GO" id="GO:0046872">
    <property type="term" value="F:metal ion binding"/>
    <property type="evidence" value="ECO:0007669"/>
    <property type="project" value="UniProtKB-KW"/>
</dbReference>
<dbReference type="Pfam" id="PF05587">
    <property type="entry name" value="Anth_Ig"/>
    <property type="match status" value="1"/>
</dbReference>
<evidence type="ECO:0000256" key="1">
    <source>
        <dbReference type="ARBA" id="ARBA00004141"/>
    </source>
</evidence>
<evidence type="ECO:0000313" key="15">
    <source>
        <dbReference type="EMBL" id="KAK1800665.1"/>
    </source>
</evidence>
<evidence type="ECO:0000256" key="8">
    <source>
        <dbReference type="ARBA" id="ARBA00022729"/>
    </source>
</evidence>
<feature type="transmembrane region" description="Helical" evidence="13">
    <location>
        <begin position="724"/>
        <end position="742"/>
    </location>
</feature>
<dbReference type="PANTHER" id="PTHR16059:SF29">
    <property type="entry name" value="ANTHRAX TOXIN RECEPTOR"/>
    <property type="match status" value="1"/>
</dbReference>
<comment type="similarity">
    <text evidence="3">Belongs to the ADIPOR family.</text>
</comment>
<dbReference type="Pfam" id="PF05586">
    <property type="entry name" value="Ant_C"/>
    <property type="match status" value="1"/>
</dbReference>
<evidence type="ECO:0000256" key="2">
    <source>
        <dbReference type="ARBA" id="ARBA00004479"/>
    </source>
</evidence>
<feature type="domain" description="VWFA" evidence="14">
    <location>
        <begin position="52"/>
        <end position="220"/>
    </location>
</feature>
<feature type="binding site" evidence="11">
    <location>
        <position position="631"/>
    </location>
    <ligand>
        <name>Zn(2+)</name>
        <dbReference type="ChEBI" id="CHEBI:29105"/>
    </ligand>
</feature>
<keyword evidence="8" id="KW-0732">Signal</keyword>
<evidence type="ECO:0000256" key="9">
    <source>
        <dbReference type="ARBA" id="ARBA00022989"/>
    </source>
</evidence>
<feature type="binding site" evidence="11">
    <location>
        <position position="792"/>
    </location>
    <ligand>
        <name>Zn(2+)</name>
        <dbReference type="ChEBI" id="CHEBI:29105"/>
    </ligand>
</feature>
<dbReference type="GO" id="GO:0004888">
    <property type="term" value="F:transmembrane signaling receptor activity"/>
    <property type="evidence" value="ECO:0007669"/>
    <property type="project" value="TreeGrafter"/>
</dbReference>
<dbReference type="AlphaFoldDB" id="A0AAD8ZKM9"/>
<keyword evidence="10 13" id="KW-0472">Membrane</keyword>
<evidence type="ECO:0000256" key="11">
    <source>
        <dbReference type="PIRSR" id="PIRSR604254-1"/>
    </source>
</evidence>
<dbReference type="Proteomes" id="UP001239994">
    <property type="component" value="Unassembled WGS sequence"/>
</dbReference>
<evidence type="ECO:0000256" key="3">
    <source>
        <dbReference type="ARBA" id="ARBA00007018"/>
    </source>
</evidence>
<feature type="transmembrane region" description="Helical" evidence="13">
    <location>
        <begin position="568"/>
        <end position="590"/>
    </location>
</feature>
<proteinExistence type="inferred from homology"/>
<keyword evidence="7 11" id="KW-0479">Metal-binding</keyword>
<comment type="caution">
    <text evidence="15">The sequence shown here is derived from an EMBL/GenBank/DDBJ whole genome shotgun (WGS) entry which is preliminary data.</text>
</comment>
<dbReference type="InterPro" id="IPR004254">
    <property type="entry name" value="AdipoR/HlyIII-related"/>
</dbReference>
<dbReference type="GO" id="GO:0005886">
    <property type="term" value="C:plasma membrane"/>
    <property type="evidence" value="ECO:0007669"/>
    <property type="project" value="TreeGrafter"/>
</dbReference>
<feature type="transmembrane region" description="Helical" evidence="13">
    <location>
        <begin position="645"/>
        <end position="670"/>
    </location>
</feature>
<dbReference type="InterPro" id="IPR008400">
    <property type="entry name" value="Anthrax_toxin_rcpt_extracel"/>
</dbReference>
<keyword evidence="5" id="KW-0597">Phosphoprotein</keyword>
<feature type="transmembrane region" description="Helical" evidence="13">
    <location>
        <begin position="690"/>
        <end position="712"/>
    </location>
</feature>
<evidence type="ECO:0000256" key="5">
    <source>
        <dbReference type="ARBA" id="ARBA00022553"/>
    </source>
</evidence>
<sequence length="830" mass="94070">MLSCAKDRAMRGKRDYVCTKERTTTLWPLLLSIALLTFICKGDDSTCSGAFDLYFVLDRSSSVSDNWQEIYGFVKQLTNRFVSPKMRVSFIVFSSKAEVILHLTRDRAAIDEGLERLSRIRPAGETYMHEGIIKAIEQMKAQDRRGSSIVIALTDGKLDIYPHDLTVKQADLAREYGARVYCVGVKDFDAQQLADIADSMDQVFPVLDGFHTLKSIIDSILQKSCIEIFDIEPSSVCVNESFNIVLRGRGFSQGQGLESVLCTFSVNQQEADIKRPSVVKDDYVLCPAVVLTEVGHSIEVLISFDHGQSYISSPFTIYATTCSNGMVVPLVLLVLVLLLGVLLLWWFWPLCCTVVIRDPPPSRPPPPPPPPEPEVDPFPKKKWPTVDASYYGGRGAGGIKRMEVHWGEKGSTEEGARLEKAKNAIVKMPEKEVEEPIVKAPPRPPPPYHPPPLSKWYTPIKGRCDALMALLRRQYDRVAVMRPIAGDKGRCINALMRYLGQQKTEMPQKILKSAHYIELGSYQYWPVLVPRGIRLYTYEQIPVFLKENPYITDGYRAHLPSKLCLKSMFVLSNETVNIWTHLLGFLLFFLLGVDDMSTVLPAAGASREDYVIYSIGLFCFQVCMLCSVGYHLFCCHRSENTSRRWLALDYAGISVGILGCYVPGVFYAFFCDSNDYKHVTFNPPGQFWRQVYLVTVLALILAVFAVQIHPLYHMQEWKMLRSSIFCLVAAYGIVPACHWVWLNGGFHADIVQVFFPRVMVMYLLAAAAFLFYISKVPERYFPGQLNYLGASHQLWHVLVVLMFYWWHQTAVYITHYRHSQPCQDFSSANG</sequence>
<gene>
    <name evidence="15" type="ORF">P4O66_005870</name>
</gene>
<keyword evidence="9 13" id="KW-1133">Transmembrane helix</keyword>
<organism evidence="15 16">
    <name type="scientific">Electrophorus voltai</name>
    <dbReference type="NCBI Taxonomy" id="2609070"/>
    <lineage>
        <taxon>Eukaryota</taxon>
        <taxon>Metazoa</taxon>
        <taxon>Chordata</taxon>
        <taxon>Craniata</taxon>
        <taxon>Vertebrata</taxon>
        <taxon>Euteleostomi</taxon>
        <taxon>Actinopterygii</taxon>
        <taxon>Neopterygii</taxon>
        <taxon>Teleostei</taxon>
        <taxon>Ostariophysi</taxon>
        <taxon>Gymnotiformes</taxon>
        <taxon>Gymnotoidei</taxon>
        <taxon>Gymnotidae</taxon>
        <taxon>Electrophorus</taxon>
    </lineage>
</organism>
<evidence type="ECO:0000259" key="14">
    <source>
        <dbReference type="PROSITE" id="PS50234"/>
    </source>
</evidence>
<comment type="subcellular location">
    <subcellularLocation>
        <location evidence="1">Membrane</location>
        <topology evidence="1">Multi-pass membrane protein</topology>
    </subcellularLocation>
    <subcellularLocation>
        <location evidence="2">Membrane</location>
        <topology evidence="2">Single-pass type I membrane protein</topology>
    </subcellularLocation>
</comment>
<dbReference type="SUPFAM" id="SSF53300">
    <property type="entry name" value="vWA-like"/>
    <property type="match status" value="1"/>
</dbReference>
<dbReference type="SMART" id="SM00327">
    <property type="entry name" value="VWA"/>
    <property type="match status" value="1"/>
</dbReference>
<dbReference type="InterPro" id="IPR002035">
    <property type="entry name" value="VWF_A"/>
</dbReference>
<dbReference type="PANTHER" id="PTHR16059">
    <property type="entry name" value="ANTHRAX TOXIN RECEPTOR"/>
    <property type="match status" value="1"/>
</dbReference>
<dbReference type="PROSITE" id="PS50234">
    <property type="entry name" value="VWFA"/>
    <property type="match status" value="1"/>
</dbReference>
<dbReference type="GO" id="GO:0009986">
    <property type="term" value="C:cell surface"/>
    <property type="evidence" value="ECO:0007669"/>
    <property type="project" value="TreeGrafter"/>
</dbReference>
<evidence type="ECO:0000256" key="10">
    <source>
        <dbReference type="ARBA" id="ARBA00023136"/>
    </source>
</evidence>
<evidence type="ECO:0000313" key="16">
    <source>
        <dbReference type="Proteomes" id="UP001239994"/>
    </source>
</evidence>
<dbReference type="FunFam" id="3.40.50.410:FF:000024">
    <property type="entry name" value="Anthrax toxin receptor"/>
    <property type="match status" value="1"/>
</dbReference>
<protein>
    <recommendedName>
        <fullName evidence="14">VWFA domain-containing protein</fullName>
    </recommendedName>
</protein>
<dbReference type="Gene3D" id="3.40.50.410">
    <property type="entry name" value="von Willebrand factor, type A domain"/>
    <property type="match status" value="1"/>
</dbReference>
<dbReference type="InterPro" id="IPR008399">
    <property type="entry name" value="Anthrax_toxin_rcpt_C"/>
</dbReference>